<evidence type="ECO:0000313" key="1">
    <source>
        <dbReference type="EMBL" id="KAJ3497899.1"/>
    </source>
</evidence>
<accession>A0ACC1R5C8</accession>
<dbReference type="Proteomes" id="UP001148737">
    <property type="component" value="Unassembled WGS sequence"/>
</dbReference>
<gene>
    <name evidence="1" type="ORF">NLG97_g1547</name>
</gene>
<reference evidence="1" key="1">
    <citation type="submission" date="2022-07" db="EMBL/GenBank/DDBJ databases">
        <title>Genome Sequence of Lecanicillium saksenae.</title>
        <authorList>
            <person name="Buettner E."/>
        </authorList>
    </citation>
    <scope>NUCLEOTIDE SEQUENCE</scope>
    <source>
        <strain evidence="1">VT-O1</strain>
    </source>
</reference>
<evidence type="ECO:0000313" key="2">
    <source>
        <dbReference type="Proteomes" id="UP001148737"/>
    </source>
</evidence>
<keyword evidence="2" id="KW-1185">Reference proteome</keyword>
<name>A0ACC1R5C8_9HYPO</name>
<proteinExistence type="predicted"/>
<comment type="caution">
    <text evidence="1">The sequence shown here is derived from an EMBL/GenBank/DDBJ whole genome shotgun (WGS) entry which is preliminary data.</text>
</comment>
<organism evidence="1 2">
    <name type="scientific">Lecanicillium saksenae</name>
    <dbReference type="NCBI Taxonomy" id="468837"/>
    <lineage>
        <taxon>Eukaryota</taxon>
        <taxon>Fungi</taxon>
        <taxon>Dikarya</taxon>
        <taxon>Ascomycota</taxon>
        <taxon>Pezizomycotina</taxon>
        <taxon>Sordariomycetes</taxon>
        <taxon>Hypocreomycetidae</taxon>
        <taxon>Hypocreales</taxon>
        <taxon>Cordycipitaceae</taxon>
        <taxon>Lecanicillium</taxon>
    </lineage>
</organism>
<protein>
    <submittedName>
        <fullName evidence="1">Uncharacterized protein</fullName>
    </submittedName>
</protein>
<dbReference type="EMBL" id="JANAKD010000082">
    <property type="protein sequence ID" value="KAJ3497899.1"/>
    <property type="molecule type" value="Genomic_DNA"/>
</dbReference>
<sequence>MTQVLSFAPRPIDDTPPHLLMDLDRAVRAMKPESSREAICLCTPTPKIPRPRNAFILYRQHHQSQVTADNPKLSNPEISKIIGEKWKHEVEDVKDTWKKLAEEEKQRHQHQYPNYRYQPRRGSKVQGSWPNAPAGEESGRCMKCNGRTSATPRTPSTPIATPPSVKIGPHSQAALPRIDTSAPRRLSMELSPVSTLPLPHQQLPPVRSYEDDPTSPDAKRRRANGAGNYHAVSRLHGTFGDGTPDSMRTSPEGGPYPAMRPYPHSSLPELSTIPRSHSGPMPPPPRPPGGTPWTDQEPVRRHSGFDESLRLPPLQTAVSPSPVRAQSLDMRQPILPSPVFSLPAPQEKRPTNTEEAVMSIPFKRKLAALSRITRPLPAHPGEHDRSPVERRGAVIAVEGSRPQMLHHVGNAVEKALLACGEVSLRSWAPDLEQIEAGGSKHTLSEPTFSAYLRTVLSWQEKSRQIAAHVMNTRDGVSLGPDASTAAEKTPLPSSKVPVALMKEGYSLTLSDKFACSTPNSDLYSPEDHWQWMANMWRGTPNADLVVYVQPSENDDMKKLPTVEFAKRMGLIVVRIPSGTNIDEATERRLAFELVEWMRDGAFRNVVPPNWRDD</sequence>